<name>A0A1I4D127_9RHOB</name>
<dbReference type="InterPro" id="IPR036641">
    <property type="entry name" value="HPT_dom_sf"/>
</dbReference>
<dbReference type="SUPFAM" id="SSF47226">
    <property type="entry name" value="Histidine-containing phosphotransfer domain, HPT domain"/>
    <property type="match status" value="1"/>
</dbReference>
<sequence>MSTLEDIRQTFFQECEELLESLDDGLELLRDGLDEGQPVDSEAVNAVFRSVHSIKGGAAAFGLEQLVRFAHRFETTLDDLRALRLVLSFDILEVCLRAADQLAELVSAGREGRTLAEDAGAQTIAKLISLSGGGDVPPADGGEVEEGLNTYAPMPLNFDPSPMLECDSDNKSLFKISFAAQPKLFMNGHDPVHLFRELSELGDLSVESDLSRVPYLDNIRYDDCSLQWVLTLLTTEAEAALWEVFDFVVDLCTVEIQKIVQDGEPSIHIGGCTATAISAENVSTVTEGPSVPLAAEVASYSNTQSSNAEHVAKAAPIAAKATVRVDLDHVDRLINVVGELVINQAVLTQCITAADIPMTAALSSSLDEFMSLAREIQEGVMSIRAQSVKPLFQRMARIAREAADLAGKNVRFETDGEATEVDKTVMKDSSTH</sequence>
<accession>A0A1I4D127</accession>
<dbReference type="GO" id="GO:0005737">
    <property type="term" value="C:cytoplasm"/>
    <property type="evidence" value="ECO:0007669"/>
    <property type="project" value="InterPro"/>
</dbReference>
<dbReference type="InterPro" id="IPR037006">
    <property type="entry name" value="CheA-like_homodim_sf"/>
</dbReference>
<evidence type="ECO:0000256" key="1">
    <source>
        <dbReference type="ARBA" id="ARBA00023012"/>
    </source>
</evidence>
<dbReference type="AlphaFoldDB" id="A0A1I4D127"/>
<dbReference type="Gene3D" id="1.20.120.160">
    <property type="entry name" value="HPT domain"/>
    <property type="match status" value="1"/>
</dbReference>
<dbReference type="SMART" id="SM01231">
    <property type="entry name" value="H-kinase_dim"/>
    <property type="match status" value="1"/>
</dbReference>
<evidence type="ECO:0000313" key="4">
    <source>
        <dbReference type="EMBL" id="SFK85801.1"/>
    </source>
</evidence>
<dbReference type="InterPro" id="IPR036097">
    <property type="entry name" value="HisK_dim/P_sf"/>
</dbReference>
<dbReference type="PANTHER" id="PTHR43395:SF10">
    <property type="entry name" value="CHEMOTAXIS PROTEIN CHEA"/>
    <property type="match status" value="1"/>
</dbReference>
<dbReference type="RefSeq" id="WP_245754121.1">
    <property type="nucleotide sequence ID" value="NZ_FOTF01000003.1"/>
</dbReference>
<dbReference type="Gene3D" id="1.10.287.560">
    <property type="entry name" value="Histidine kinase CheA-like, homodimeric domain"/>
    <property type="match status" value="1"/>
</dbReference>
<organism evidence="4 5">
    <name type="scientific">Loktanella salsilacus</name>
    <dbReference type="NCBI Taxonomy" id="195913"/>
    <lineage>
        <taxon>Bacteria</taxon>
        <taxon>Pseudomonadati</taxon>
        <taxon>Pseudomonadota</taxon>
        <taxon>Alphaproteobacteria</taxon>
        <taxon>Rhodobacterales</taxon>
        <taxon>Roseobacteraceae</taxon>
        <taxon>Loktanella</taxon>
    </lineage>
</organism>
<protein>
    <submittedName>
        <fullName evidence="4">Signal transducing histidine kinase, homodimeric domain</fullName>
    </submittedName>
</protein>
<dbReference type="SMART" id="SM00073">
    <property type="entry name" value="HPT"/>
    <property type="match status" value="1"/>
</dbReference>
<keyword evidence="4" id="KW-0418">Kinase</keyword>
<keyword evidence="2" id="KW-0597">Phosphoprotein</keyword>
<evidence type="ECO:0000259" key="3">
    <source>
        <dbReference type="PROSITE" id="PS50894"/>
    </source>
</evidence>
<dbReference type="GO" id="GO:0006935">
    <property type="term" value="P:chemotaxis"/>
    <property type="evidence" value="ECO:0007669"/>
    <property type="project" value="InterPro"/>
</dbReference>
<dbReference type="InterPro" id="IPR008207">
    <property type="entry name" value="Sig_transdc_His_kin_Hpt_dom"/>
</dbReference>
<evidence type="ECO:0000313" key="5">
    <source>
        <dbReference type="Proteomes" id="UP000199550"/>
    </source>
</evidence>
<dbReference type="EMBL" id="FOTF01000003">
    <property type="protein sequence ID" value="SFK85801.1"/>
    <property type="molecule type" value="Genomic_DNA"/>
</dbReference>
<dbReference type="InterPro" id="IPR051315">
    <property type="entry name" value="Bact_Chemotaxis_CheA"/>
</dbReference>
<dbReference type="Pfam" id="PF02895">
    <property type="entry name" value="H-kinase_dim"/>
    <property type="match status" value="1"/>
</dbReference>
<proteinExistence type="predicted"/>
<dbReference type="InterPro" id="IPR004105">
    <property type="entry name" value="CheA-like_dim"/>
</dbReference>
<feature type="domain" description="HPt" evidence="3">
    <location>
        <begin position="1"/>
        <end position="109"/>
    </location>
</feature>
<dbReference type="Pfam" id="PF01627">
    <property type="entry name" value="Hpt"/>
    <property type="match status" value="1"/>
</dbReference>
<keyword evidence="4" id="KW-0808">Transferase</keyword>
<feature type="modified residue" description="Phosphohistidine" evidence="2">
    <location>
        <position position="52"/>
    </location>
</feature>
<dbReference type="STRING" id="195913.SAMN04488004_10371"/>
<dbReference type="PANTHER" id="PTHR43395">
    <property type="entry name" value="SENSOR HISTIDINE KINASE CHEA"/>
    <property type="match status" value="1"/>
</dbReference>
<dbReference type="CDD" id="cd00088">
    <property type="entry name" value="HPT"/>
    <property type="match status" value="1"/>
</dbReference>
<dbReference type="GO" id="GO:0000155">
    <property type="term" value="F:phosphorelay sensor kinase activity"/>
    <property type="evidence" value="ECO:0007669"/>
    <property type="project" value="InterPro"/>
</dbReference>
<dbReference type="Proteomes" id="UP000199550">
    <property type="component" value="Unassembled WGS sequence"/>
</dbReference>
<evidence type="ECO:0000256" key="2">
    <source>
        <dbReference type="PROSITE-ProRule" id="PRU00110"/>
    </source>
</evidence>
<keyword evidence="5" id="KW-1185">Reference proteome</keyword>
<reference evidence="4 5" key="1">
    <citation type="submission" date="2016-10" db="EMBL/GenBank/DDBJ databases">
        <authorList>
            <person name="de Groot N.N."/>
        </authorList>
    </citation>
    <scope>NUCLEOTIDE SEQUENCE [LARGE SCALE GENOMIC DNA]</scope>
    <source>
        <strain evidence="4 5">DSM 16199</strain>
    </source>
</reference>
<dbReference type="SUPFAM" id="SSF47384">
    <property type="entry name" value="Homodimeric domain of signal transducing histidine kinase"/>
    <property type="match status" value="1"/>
</dbReference>
<gene>
    <name evidence="4" type="ORF">SAMN04488004_10371</name>
</gene>
<dbReference type="PROSITE" id="PS50894">
    <property type="entry name" value="HPT"/>
    <property type="match status" value="1"/>
</dbReference>
<keyword evidence="1" id="KW-0902">Two-component regulatory system</keyword>